<organism evidence="2 3">
    <name type="scientific">Thiocapsa marina 5811</name>
    <dbReference type="NCBI Taxonomy" id="768671"/>
    <lineage>
        <taxon>Bacteria</taxon>
        <taxon>Pseudomonadati</taxon>
        <taxon>Pseudomonadota</taxon>
        <taxon>Gammaproteobacteria</taxon>
        <taxon>Chromatiales</taxon>
        <taxon>Chromatiaceae</taxon>
        <taxon>Thiocapsa</taxon>
    </lineage>
</organism>
<feature type="non-terminal residue" evidence="2">
    <location>
        <position position="1"/>
    </location>
</feature>
<dbReference type="InterPro" id="IPR012337">
    <property type="entry name" value="RNaseH-like_sf"/>
</dbReference>
<evidence type="ECO:0000313" key="3">
    <source>
        <dbReference type="Proteomes" id="UP000005459"/>
    </source>
</evidence>
<feature type="compositionally biased region" description="Polar residues" evidence="1">
    <location>
        <begin position="71"/>
        <end position="82"/>
    </location>
</feature>
<gene>
    <name evidence="2" type="ORF">ThimaDRAFT_2766</name>
</gene>
<feature type="region of interest" description="Disordered" evidence="1">
    <location>
        <begin position="65"/>
        <end position="105"/>
    </location>
</feature>
<dbReference type="Proteomes" id="UP000005459">
    <property type="component" value="Unassembled WGS sequence"/>
</dbReference>
<proteinExistence type="predicted"/>
<evidence type="ECO:0000313" key="2">
    <source>
        <dbReference type="EMBL" id="EGV17708.1"/>
    </source>
</evidence>
<dbReference type="STRING" id="768671.ThimaDRAFT_2766"/>
<accession>F9UCW4</accession>
<dbReference type="AlphaFoldDB" id="F9UCW4"/>
<dbReference type="EMBL" id="AFWV01000009">
    <property type="protein sequence ID" value="EGV17708.1"/>
    <property type="molecule type" value="Genomic_DNA"/>
</dbReference>
<sequence length="105" mass="12015">VKGRPDFPSDPFDDVEAARRWMTTFTAWYNTIHLHSALKFVTPAQRHRGEDGDLLARRDALYRAARDDNPTRWSGPTRNWTPPASVLLNPGKPPRDQEKADTNMT</sequence>
<dbReference type="SUPFAM" id="SSF53098">
    <property type="entry name" value="Ribonuclease H-like"/>
    <property type="match status" value="1"/>
</dbReference>
<protein>
    <submittedName>
        <fullName evidence="2">Transposase</fullName>
    </submittedName>
</protein>
<keyword evidence="3" id="KW-1185">Reference proteome</keyword>
<name>F9UCW4_9GAMM</name>
<feature type="compositionally biased region" description="Basic and acidic residues" evidence="1">
    <location>
        <begin position="93"/>
        <end position="105"/>
    </location>
</feature>
<reference evidence="2 3" key="1">
    <citation type="submission" date="2011-06" db="EMBL/GenBank/DDBJ databases">
        <title>The draft genome of Thiocapsa marina 5811.</title>
        <authorList>
            <consortium name="US DOE Joint Genome Institute (JGI-PGF)"/>
            <person name="Lucas S."/>
            <person name="Han J."/>
            <person name="Cheng J.-F."/>
            <person name="Goodwin L."/>
            <person name="Pitluck S."/>
            <person name="Peters L."/>
            <person name="Land M.L."/>
            <person name="Hauser L."/>
            <person name="Vogl K."/>
            <person name="Liu Z."/>
            <person name="Imhoff J."/>
            <person name="Thiel V."/>
            <person name="Frigaard N.-U."/>
            <person name="Bryant D."/>
            <person name="Woyke T.J."/>
        </authorList>
    </citation>
    <scope>NUCLEOTIDE SEQUENCE [LARGE SCALE GENOMIC DNA]</scope>
    <source>
        <strain evidence="2 3">5811</strain>
    </source>
</reference>
<evidence type="ECO:0000256" key="1">
    <source>
        <dbReference type="SAM" id="MobiDB-lite"/>
    </source>
</evidence>
<dbReference type="eggNOG" id="COG2801">
    <property type="taxonomic scope" value="Bacteria"/>
</dbReference>